<evidence type="ECO:0000313" key="1">
    <source>
        <dbReference type="EMBL" id="PST41064.1"/>
    </source>
</evidence>
<gene>
    <name evidence="1" type="ORF">C7U55_05325</name>
</gene>
<name>A0A2T3G0H4_9FIRM</name>
<sequence>MLSRTITENDDLKYCIIDSIISDKNVNVYVKYACEIVHLTRTIIRDLHDKLSMYDDWSDKIIDYYKKLEKDFLEIENKFMGEITYFTFDIKTEDKVFSFDNKGINELNEKLVELIGRASKIDRETGESEEMEY</sequence>
<dbReference type="AlphaFoldDB" id="A0A2T3G0H4"/>
<dbReference type="EMBL" id="PYLP01000004">
    <property type="protein sequence ID" value="PST41064.1"/>
    <property type="molecule type" value="Genomic_DNA"/>
</dbReference>
<organism evidence="1 2">
    <name type="scientific">Faecalibacillus faecis</name>
    <dbReference type="NCBI Taxonomy" id="1982628"/>
    <lineage>
        <taxon>Bacteria</taxon>
        <taxon>Bacillati</taxon>
        <taxon>Bacillota</taxon>
        <taxon>Erysipelotrichia</taxon>
        <taxon>Erysipelotrichales</taxon>
        <taxon>Coprobacillaceae</taxon>
        <taxon>Faecalibacillus</taxon>
    </lineage>
</organism>
<keyword evidence="2" id="KW-1185">Reference proteome</keyword>
<protein>
    <submittedName>
        <fullName evidence="1">Uncharacterized protein</fullName>
    </submittedName>
</protein>
<proteinExistence type="predicted"/>
<comment type="caution">
    <text evidence="1">The sequence shown here is derived from an EMBL/GenBank/DDBJ whole genome shotgun (WGS) entry which is preliminary data.</text>
</comment>
<dbReference type="GeneID" id="77470513"/>
<dbReference type="RefSeq" id="WP_106987674.1">
    <property type="nucleotide sequence ID" value="NZ_PYLP01000004.1"/>
</dbReference>
<evidence type="ECO:0000313" key="2">
    <source>
        <dbReference type="Proteomes" id="UP000241201"/>
    </source>
</evidence>
<reference evidence="2" key="1">
    <citation type="submission" date="2018-03" db="EMBL/GenBank/DDBJ databases">
        <title>Lachnoclostridium SNUG30370 gen.nov., sp.nov., isolated from human faeces.</title>
        <authorList>
            <person name="Seo B."/>
            <person name="Jeon K."/>
            <person name="Ko G."/>
        </authorList>
    </citation>
    <scope>NUCLEOTIDE SEQUENCE [LARGE SCALE GENOMIC DNA]</scope>
    <source>
        <strain evidence="2">SNUG30370</strain>
    </source>
</reference>
<dbReference type="Proteomes" id="UP000241201">
    <property type="component" value="Unassembled WGS sequence"/>
</dbReference>
<accession>A0A2T3G0H4</accession>